<protein>
    <submittedName>
        <fullName evidence="2">Uncharacterized protein</fullName>
    </submittedName>
</protein>
<sequence>MKSVSDSHIAQNSSNSAKNQPTTKRKTRRSSRQLSACPTKSQSGISSGCHYKTFITFPGYPIALLAVLITELVSFLEGIHNRLLTLAALSTSTRVLNSGPEQLIPRAMSKPNTVGTD</sequence>
<feature type="region of interest" description="Disordered" evidence="1">
    <location>
        <begin position="1"/>
        <end position="48"/>
    </location>
</feature>
<organism evidence="2 3">
    <name type="scientific">Araneus ventricosus</name>
    <name type="common">Orbweaver spider</name>
    <name type="synonym">Epeira ventricosa</name>
    <dbReference type="NCBI Taxonomy" id="182803"/>
    <lineage>
        <taxon>Eukaryota</taxon>
        <taxon>Metazoa</taxon>
        <taxon>Ecdysozoa</taxon>
        <taxon>Arthropoda</taxon>
        <taxon>Chelicerata</taxon>
        <taxon>Arachnida</taxon>
        <taxon>Araneae</taxon>
        <taxon>Araneomorphae</taxon>
        <taxon>Entelegynae</taxon>
        <taxon>Araneoidea</taxon>
        <taxon>Araneidae</taxon>
        <taxon>Araneus</taxon>
    </lineage>
</organism>
<keyword evidence="3" id="KW-1185">Reference proteome</keyword>
<feature type="compositionally biased region" description="Polar residues" evidence="1">
    <location>
        <begin position="33"/>
        <end position="46"/>
    </location>
</feature>
<name>A0A4Y2W4A9_ARAVE</name>
<feature type="compositionally biased region" description="Polar residues" evidence="1">
    <location>
        <begin position="1"/>
        <end position="21"/>
    </location>
</feature>
<comment type="caution">
    <text evidence="2">The sequence shown here is derived from an EMBL/GenBank/DDBJ whole genome shotgun (WGS) entry which is preliminary data.</text>
</comment>
<evidence type="ECO:0000313" key="2">
    <source>
        <dbReference type="EMBL" id="GBO31701.1"/>
    </source>
</evidence>
<proteinExistence type="predicted"/>
<dbReference type="Proteomes" id="UP000499080">
    <property type="component" value="Unassembled WGS sequence"/>
</dbReference>
<dbReference type="EMBL" id="BGPR01055042">
    <property type="protein sequence ID" value="GBO31701.1"/>
    <property type="molecule type" value="Genomic_DNA"/>
</dbReference>
<evidence type="ECO:0000256" key="1">
    <source>
        <dbReference type="SAM" id="MobiDB-lite"/>
    </source>
</evidence>
<dbReference type="AlphaFoldDB" id="A0A4Y2W4A9"/>
<evidence type="ECO:0000313" key="3">
    <source>
        <dbReference type="Proteomes" id="UP000499080"/>
    </source>
</evidence>
<gene>
    <name evidence="2" type="ORF">AVEN_78671_1</name>
</gene>
<reference evidence="2 3" key="1">
    <citation type="journal article" date="2019" name="Sci. Rep.">
        <title>Orb-weaving spider Araneus ventricosus genome elucidates the spidroin gene catalogue.</title>
        <authorList>
            <person name="Kono N."/>
            <person name="Nakamura H."/>
            <person name="Ohtoshi R."/>
            <person name="Moran D.A.P."/>
            <person name="Shinohara A."/>
            <person name="Yoshida Y."/>
            <person name="Fujiwara M."/>
            <person name="Mori M."/>
            <person name="Tomita M."/>
            <person name="Arakawa K."/>
        </authorList>
    </citation>
    <scope>NUCLEOTIDE SEQUENCE [LARGE SCALE GENOMIC DNA]</scope>
</reference>
<accession>A0A4Y2W4A9</accession>